<dbReference type="NCBIfam" id="TIGR00250">
    <property type="entry name" value="RNAse_H_YqgF"/>
    <property type="match status" value="1"/>
</dbReference>
<dbReference type="GO" id="GO:0016788">
    <property type="term" value="F:hydrolase activity, acting on ester bonds"/>
    <property type="evidence" value="ECO:0007669"/>
    <property type="project" value="UniProtKB-UniRule"/>
</dbReference>
<evidence type="ECO:0000256" key="4">
    <source>
        <dbReference type="ARBA" id="ARBA00022801"/>
    </source>
</evidence>
<keyword evidence="1 5" id="KW-0963">Cytoplasm</keyword>
<evidence type="ECO:0000256" key="3">
    <source>
        <dbReference type="ARBA" id="ARBA00022722"/>
    </source>
</evidence>
<gene>
    <name evidence="8" type="ORF">CLV29_1106</name>
</gene>
<dbReference type="PANTHER" id="PTHR33317:SF4">
    <property type="entry name" value="POLYNUCLEOTIDYL TRANSFERASE, RIBONUCLEASE H-LIKE SUPERFAMILY PROTEIN"/>
    <property type="match status" value="1"/>
</dbReference>
<evidence type="ECO:0000256" key="1">
    <source>
        <dbReference type="ARBA" id="ARBA00022490"/>
    </source>
</evidence>
<comment type="similarity">
    <text evidence="5">Belongs to the YqgF HJR family.</text>
</comment>
<evidence type="ECO:0000256" key="6">
    <source>
        <dbReference type="SAM" id="MobiDB-lite"/>
    </source>
</evidence>
<accession>A0A4V3ENM2</accession>
<dbReference type="GO" id="GO:0005829">
    <property type="term" value="C:cytosol"/>
    <property type="evidence" value="ECO:0007669"/>
    <property type="project" value="TreeGrafter"/>
</dbReference>
<dbReference type="AlphaFoldDB" id="A0A4V3ENM2"/>
<comment type="subcellular location">
    <subcellularLocation>
        <location evidence="5">Cytoplasm</location>
    </subcellularLocation>
</comment>
<dbReference type="SMART" id="SM00732">
    <property type="entry name" value="YqgFc"/>
    <property type="match status" value="1"/>
</dbReference>
<dbReference type="InterPro" id="IPR037027">
    <property type="entry name" value="YqgF/RNaseH-like_dom_sf"/>
</dbReference>
<comment type="caution">
    <text evidence="8">The sequence shown here is derived from an EMBL/GenBank/DDBJ whole genome shotgun (WGS) entry which is preliminary data.</text>
</comment>
<keyword evidence="9" id="KW-1185">Reference proteome</keyword>
<dbReference type="RefSeq" id="WP_133753995.1">
    <property type="nucleotide sequence ID" value="NZ_CP171129.1"/>
</dbReference>
<keyword evidence="2 5" id="KW-0690">Ribosome biogenesis</keyword>
<dbReference type="Pfam" id="PF03652">
    <property type="entry name" value="RuvX"/>
    <property type="match status" value="1"/>
</dbReference>
<dbReference type="GO" id="GO:0000967">
    <property type="term" value="P:rRNA 5'-end processing"/>
    <property type="evidence" value="ECO:0007669"/>
    <property type="project" value="UniProtKB-UniRule"/>
</dbReference>
<evidence type="ECO:0000256" key="5">
    <source>
        <dbReference type="HAMAP-Rule" id="MF_00651"/>
    </source>
</evidence>
<proteinExistence type="inferred from homology"/>
<keyword evidence="4 5" id="KW-0378">Hydrolase</keyword>
<sequence length="166" mass="17141">MRIGRRLGIDWGEARIGVAACDPAGTMSFPVQTVPAGDRALAQLLDIVAEYEPIEIVVGLPRSLSGGEGPAAARIRDHAAALAVAVANSGVGSDVRVRLVDERLTTVSASRMLSGQGRSAKRQRSVIDQAAAVAILDNALDAERGTGTPPGEELRVRQPPSGEAGA</sequence>
<dbReference type="EMBL" id="SOAW01000001">
    <property type="protein sequence ID" value="TDT33488.1"/>
    <property type="molecule type" value="Genomic_DNA"/>
</dbReference>
<evidence type="ECO:0000313" key="9">
    <source>
        <dbReference type="Proteomes" id="UP000295371"/>
    </source>
</evidence>
<dbReference type="EC" id="3.1.-.-" evidence="5"/>
<comment type="function">
    <text evidence="5">Could be a nuclease involved in processing of the 5'-end of pre-16S rRNA.</text>
</comment>
<dbReference type="OrthoDB" id="9790539at2"/>
<evidence type="ECO:0000259" key="7">
    <source>
        <dbReference type="SMART" id="SM00732"/>
    </source>
</evidence>
<feature type="region of interest" description="Disordered" evidence="6">
    <location>
        <begin position="138"/>
        <end position="166"/>
    </location>
</feature>
<dbReference type="GO" id="GO:0004518">
    <property type="term" value="F:nuclease activity"/>
    <property type="evidence" value="ECO:0007669"/>
    <property type="project" value="UniProtKB-KW"/>
</dbReference>
<dbReference type="Proteomes" id="UP000295371">
    <property type="component" value="Unassembled WGS sequence"/>
</dbReference>
<dbReference type="HAMAP" id="MF_00651">
    <property type="entry name" value="Nuclease_YqgF"/>
    <property type="match status" value="1"/>
</dbReference>
<keyword evidence="3 5" id="KW-0540">Nuclease</keyword>
<dbReference type="Gene3D" id="3.30.420.140">
    <property type="entry name" value="YqgF/RNase H-like domain"/>
    <property type="match status" value="1"/>
</dbReference>
<dbReference type="SUPFAM" id="SSF53098">
    <property type="entry name" value="Ribonuclease H-like"/>
    <property type="match status" value="1"/>
</dbReference>
<evidence type="ECO:0000256" key="2">
    <source>
        <dbReference type="ARBA" id="ARBA00022517"/>
    </source>
</evidence>
<dbReference type="InterPro" id="IPR005227">
    <property type="entry name" value="YqgF"/>
</dbReference>
<name>A0A4V3ENM2_9ACTN</name>
<evidence type="ECO:0000313" key="8">
    <source>
        <dbReference type="EMBL" id="TDT33488.1"/>
    </source>
</evidence>
<organism evidence="8 9">
    <name type="scientific">Naumannella halotolerans</name>
    <dbReference type="NCBI Taxonomy" id="993414"/>
    <lineage>
        <taxon>Bacteria</taxon>
        <taxon>Bacillati</taxon>
        <taxon>Actinomycetota</taxon>
        <taxon>Actinomycetes</taxon>
        <taxon>Propionibacteriales</taxon>
        <taxon>Propionibacteriaceae</taxon>
        <taxon>Naumannella</taxon>
    </lineage>
</organism>
<dbReference type="PANTHER" id="PTHR33317">
    <property type="entry name" value="POLYNUCLEOTIDYL TRANSFERASE, RIBONUCLEASE H-LIKE SUPERFAMILY PROTEIN"/>
    <property type="match status" value="1"/>
</dbReference>
<reference evidence="8 9" key="1">
    <citation type="submission" date="2019-03" db="EMBL/GenBank/DDBJ databases">
        <title>Genomic Encyclopedia of Archaeal and Bacterial Type Strains, Phase II (KMG-II): from individual species to whole genera.</title>
        <authorList>
            <person name="Goeker M."/>
        </authorList>
    </citation>
    <scope>NUCLEOTIDE SEQUENCE [LARGE SCALE GENOMIC DNA]</scope>
    <source>
        <strain evidence="8 9">DSM 24323</strain>
    </source>
</reference>
<dbReference type="CDD" id="cd16964">
    <property type="entry name" value="YqgF"/>
    <property type="match status" value="1"/>
</dbReference>
<feature type="domain" description="YqgF/RNase H-like" evidence="7">
    <location>
        <begin position="4"/>
        <end position="109"/>
    </location>
</feature>
<dbReference type="InterPro" id="IPR006641">
    <property type="entry name" value="YqgF/RNaseH-like_dom"/>
</dbReference>
<protein>
    <recommendedName>
        <fullName evidence="5">Putative pre-16S rRNA nuclease</fullName>
        <ecNumber evidence="5">3.1.-.-</ecNumber>
    </recommendedName>
</protein>
<dbReference type="InterPro" id="IPR012337">
    <property type="entry name" value="RNaseH-like_sf"/>
</dbReference>